<evidence type="ECO:0000256" key="1">
    <source>
        <dbReference type="ARBA" id="ARBA00004571"/>
    </source>
</evidence>
<evidence type="ECO:0000256" key="2">
    <source>
        <dbReference type="ARBA" id="ARBA00022448"/>
    </source>
</evidence>
<feature type="chain" id="PRO_5011970993" evidence="12">
    <location>
        <begin position="34"/>
        <end position="975"/>
    </location>
</feature>
<dbReference type="EMBL" id="NOXU01000016">
    <property type="protein sequence ID" value="OYQ37258.1"/>
    <property type="molecule type" value="Genomic_DNA"/>
</dbReference>
<dbReference type="RefSeq" id="WP_094453113.1">
    <property type="nucleotide sequence ID" value="NZ_NOXU01000016.1"/>
</dbReference>
<evidence type="ECO:0000256" key="10">
    <source>
        <dbReference type="PROSITE-ProRule" id="PRU10144"/>
    </source>
</evidence>
<evidence type="ECO:0000256" key="4">
    <source>
        <dbReference type="ARBA" id="ARBA00022692"/>
    </source>
</evidence>
<evidence type="ECO:0000313" key="15">
    <source>
        <dbReference type="EMBL" id="OYQ37258.1"/>
    </source>
</evidence>
<evidence type="ECO:0000259" key="13">
    <source>
        <dbReference type="Pfam" id="PF00593"/>
    </source>
</evidence>
<evidence type="ECO:0000313" key="16">
    <source>
        <dbReference type="Proteomes" id="UP000216998"/>
    </source>
</evidence>
<dbReference type="PROSITE" id="PS01156">
    <property type="entry name" value="TONB_DEPENDENT_REC_2"/>
    <property type="match status" value="1"/>
</dbReference>
<dbReference type="Proteomes" id="UP000216998">
    <property type="component" value="Unassembled WGS sequence"/>
</dbReference>
<dbReference type="InterPro" id="IPR010917">
    <property type="entry name" value="TonB_rcpt_CS"/>
</dbReference>
<keyword evidence="7 9" id="KW-0472">Membrane</keyword>
<evidence type="ECO:0000256" key="7">
    <source>
        <dbReference type="ARBA" id="ARBA00023136"/>
    </source>
</evidence>
<sequence length="975" mass="103710">MKQSVYSARSIRGLLMAGAAMGVVAMSAAPAMAQEIEEIVVTGSRIASPNLVATSPITVVGQDEIKYQGTTRVEDLVNSLPQAFAAQTSQVSNGSTGTATIDLRNLGPTRTLVLVDGRRLPPGSPGAGGSAPDINQIPGALIERVEVATGGASAVYGSDAVAGVVNFIMKDDFEGVAFDYQFSFYQHNNDNDFVQNTVRARNFPLPDDSVTDGFTRDATVVMGASTEDGKGNVTLYAGYRKIDAILQSERDYSACTVAAGNGVWNCSGSGTTFPTRILATAIGGGTAPSDAQVQANGTVARYTAATGAYNFGPLNYYQRPDERYTLGAFGKYEIHENITAYTQLMFMDNQTVAQIAPSGLFGVAANIRCDNPMLTAAQRTSYCGSLAGTSNTVAMTLLRRNVEGGGRQSDLQHTSWRMVGGFKGDVAGWDYDVSAQYARVNFAQTYYNDFSLSRGTQALDAVRDASGNIVCRDQSNGCAPYNIFTPGGVTDAALEFLQTPGFQRGYTEQKMASGSVSKDLGDYGMTLPTATTGIAIALGAEYREEYLSRTVDTAFATGDLAGQGGPTLGVAGGFDVTELFGELRVPLVEDAPFVKQLTLDLGYRYSDYSNFGGTDTYKVAGDWAPIDDLRIRGSYNRAVRAPNVQELFTPQGLGLFNMDSDPCAGTTPTFTAAQCANMGVTAAQYGRIVENTAGQYNSLDGGNPNLQPETSDTYSIGFVATPAMIDGLTLTVDYFKIKIKDVISTVPSALAVNRCGTTGNRAFCDLITRDPVTGSLWLGTTANVLATNVNIASLSTSGIDVDLGYRFDLDDVGVNDMGSVAFSFVGTWMDTATSEPLPGEGTYDCVGLHGANCGVPTPEWRHRLRTTWATPWDANLSVSWRYIDSVKAEGTSSNPLLRGNVAALNQKFKAYNYFDLAATYSPIENLSFSAGVNNVFDKDPPLSSVLAAVFGNGNTYPGVYDSMGRYVFMGAQVKF</sequence>
<keyword evidence="15" id="KW-0675">Receptor</keyword>
<evidence type="ECO:0000256" key="6">
    <source>
        <dbReference type="ARBA" id="ARBA00023077"/>
    </source>
</evidence>
<feature type="domain" description="TonB-dependent receptor-like beta-barrel" evidence="13">
    <location>
        <begin position="405"/>
        <end position="935"/>
    </location>
</feature>
<evidence type="ECO:0000259" key="14">
    <source>
        <dbReference type="Pfam" id="PF07715"/>
    </source>
</evidence>
<keyword evidence="6 11" id="KW-0798">TonB box</keyword>
<dbReference type="GO" id="GO:0009279">
    <property type="term" value="C:cell outer membrane"/>
    <property type="evidence" value="ECO:0007669"/>
    <property type="project" value="UniProtKB-SubCell"/>
</dbReference>
<comment type="similarity">
    <text evidence="9 11">Belongs to the TonB-dependent receptor family.</text>
</comment>
<reference evidence="15 16" key="1">
    <citation type="submission" date="2017-07" db="EMBL/GenBank/DDBJ databases">
        <title>Niveispirillum cyanobacteriorum sp. nov., isolated from cyanobacterial aggregates in a eutrophic lake.</title>
        <authorList>
            <person name="Cai H."/>
        </authorList>
    </citation>
    <scope>NUCLEOTIDE SEQUENCE [LARGE SCALE GENOMIC DNA]</scope>
    <source>
        <strain evidence="16">TH1-14</strain>
    </source>
</reference>
<protein>
    <submittedName>
        <fullName evidence="15">TonB-dependent receptor</fullName>
    </submittedName>
</protein>
<evidence type="ECO:0000256" key="11">
    <source>
        <dbReference type="RuleBase" id="RU003357"/>
    </source>
</evidence>
<comment type="subcellular location">
    <subcellularLocation>
        <location evidence="1 9">Cell outer membrane</location>
        <topology evidence="1 9">Multi-pass membrane protein</topology>
    </subcellularLocation>
</comment>
<evidence type="ECO:0000256" key="3">
    <source>
        <dbReference type="ARBA" id="ARBA00022452"/>
    </source>
</evidence>
<dbReference type="SUPFAM" id="SSF56935">
    <property type="entry name" value="Porins"/>
    <property type="match status" value="1"/>
</dbReference>
<feature type="short sequence motif" description="TonB C-terminal box" evidence="10">
    <location>
        <begin position="958"/>
        <end position="975"/>
    </location>
</feature>
<dbReference type="InterPro" id="IPR012910">
    <property type="entry name" value="Plug_dom"/>
</dbReference>
<dbReference type="InterPro" id="IPR036942">
    <property type="entry name" value="Beta-barrel_TonB_sf"/>
</dbReference>
<dbReference type="PANTHER" id="PTHR47234:SF2">
    <property type="entry name" value="TONB-DEPENDENT RECEPTOR"/>
    <property type="match status" value="1"/>
</dbReference>
<dbReference type="Pfam" id="PF07715">
    <property type="entry name" value="Plug"/>
    <property type="match status" value="1"/>
</dbReference>
<gene>
    <name evidence="15" type="ORF">CHU95_01725</name>
</gene>
<dbReference type="Gene3D" id="2.170.130.10">
    <property type="entry name" value="TonB-dependent receptor, plug domain"/>
    <property type="match status" value="1"/>
</dbReference>
<dbReference type="OrthoDB" id="7582244at2"/>
<dbReference type="PANTHER" id="PTHR47234">
    <property type="match status" value="1"/>
</dbReference>
<evidence type="ECO:0000256" key="9">
    <source>
        <dbReference type="PROSITE-ProRule" id="PRU01360"/>
    </source>
</evidence>
<feature type="signal peptide" evidence="12">
    <location>
        <begin position="1"/>
        <end position="33"/>
    </location>
</feature>
<dbReference type="AlphaFoldDB" id="A0A255Z708"/>
<dbReference type="InterPro" id="IPR039426">
    <property type="entry name" value="TonB-dep_rcpt-like"/>
</dbReference>
<keyword evidence="3 9" id="KW-1134">Transmembrane beta strand</keyword>
<organism evidence="15 16">
    <name type="scientific">Niveispirillum lacus</name>
    <dbReference type="NCBI Taxonomy" id="1981099"/>
    <lineage>
        <taxon>Bacteria</taxon>
        <taxon>Pseudomonadati</taxon>
        <taxon>Pseudomonadota</taxon>
        <taxon>Alphaproteobacteria</taxon>
        <taxon>Rhodospirillales</taxon>
        <taxon>Azospirillaceae</taxon>
        <taxon>Niveispirillum</taxon>
    </lineage>
</organism>
<keyword evidence="5 12" id="KW-0732">Signal</keyword>
<proteinExistence type="inferred from homology"/>
<keyword evidence="16" id="KW-1185">Reference proteome</keyword>
<dbReference type="Gene3D" id="2.40.170.20">
    <property type="entry name" value="TonB-dependent receptor, beta-barrel domain"/>
    <property type="match status" value="1"/>
</dbReference>
<keyword evidence="4 9" id="KW-0812">Transmembrane</keyword>
<dbReference type="PROSITE" id="PS52016">
    <property type="entry name" value="TONB_DEPENDENT_REC_3"/>
    <property type="match status" value="1"/>
</dbReference>
<evidence type="ECO:0000256" key="5">
    <source>
        <dbReference type="ARBA" id="ARBA00022729"/>
    </source>
</evidence>
<keyword evidence="2 9" id="KW-0813">Transport</keyword>
<comment type="caution">
    <text evidence="15">The sequence shown here is derived from an EMBL/GenBank/DDBJ whole genome shotgun (WGS) entry which is preliminary data.</text>
</comment>
<evidence type="ECO:0000256" key="8">
    <source>
        <dbReference type="ARBA" id="ARBA00023237"/>
    </source>
</evidence>
<feature type="domain" description="TonB-dependent receptor plug" evidence="14">
    <location>
        <begin position="54"/>
        <end position="164"/>
    </location>
</feature>
<dbReference type="InterPro" id="IPR000531">
    <property type="entry name" value="Beta-barrel_TonB"/>
</dbReference>
<evidence type="ECO:0000256" key="12">
    <source>
        <dbReference type="SAM" id="SignalP"/>
    </source>
</evidence>
<accession>A0A255Z708</accession>
<name>A0A255Z708_9PROT</name>
<dbReference type="InterPro" id="IPR037066">
    <property type="entry name" value="Plug_dom_sf"/>
</dbReference>
<keyword evidence="8 9" id="KW-0998">Cell outer membrane</keyword>
<dbReference type="Pfam" id="PF00593">
    <property type="entry name" value="TonB_dep_Rec_b-barrel"/>
    <property type="match status" value="1"/>
</dbReference>